<protein>
    <submittedName>
        <fullName evidence="1">Uncharacterized protein</fullName>
    </submittedName>
</protein>
<name>A0A370HHM0_9HYPH</name>
<evidence type="ECO:0000313" key="1">
    <source>
        <dbReference type="EMBL" id="RDI57229.1"/>
    </source>
</evidence>
<gene>
    <name evidence="1" type="ORF">DES45_107146</name>
</gene>
<evidence type="ECO:0000313" key="2">
    <source>
        <dbReference type="Proteomes" id="UP000254925"/>
    </source>
</evidence>
<sequence length="339" mass="37756">MTDRMAEIRAYNTRQGHILAGRALPSADELLRLMPFYEDSLREDVLEWVKGEIARLERLDPLECRALLPFRGLLNDLEDSNVVGAKLAQRIYMLMLALPEDEHEGRLRCSVYRAALGHRASMIALACNAAAALAASAETSPEPTLVDLTLAWAALGWLAALAADGTFVPLSDHPRPERLEASVDIALWHGRAIVRFLTGEAPPKVLLRQNYRDDAIQHHDVAEYKQWLIRQAGGVVEEGIVADWLGMSPPELRRYTEGGDLIAIDMDGRTVYPAFQLKNPTSVLDVRKILSIMPIGSPWMRLEWFLTPDSVLDGETPWEALCAGRREGVFDCARSHGTD</sequence>
<proteinExistence type="predicted"/>
<reference evidence="1 2" key="1">
    <citation type="submission" date="2018-07" db="EMBL/GenBank/DDBJ databases">
        <title>Genomic Encyclopedia of Type Strains, Phase IV (KMG-IV): sequencing the most valuable type-strain genomes for metagenomic binning, comparative biology and taxonomic classification.</title>
        <authorList>
            <person name="Goeker M."/>
        </authorList>
    </citation>
    <scope>NUCLEOTIDE SEQUENCE [LARGE SCALE GENOMIC DNA]</scope>
    <source>
        <strain evidence="1 2">DSM 14364</strain>
    </source>
</reference>
<accession>A0A370HHM0</accession>
<dbReference type="AlphaFoldDB" id="A0A370HHM0"/>
<keyword evidence="2" id="KW-1185">Reference proteome</keyword>
<dbReference type="EMBL" id="QQBB01000007">
    <property type="protein sequence ID" value="RDI57229.1"/>
    <property type="molecule type" value="Genomic_DNA"/>
</dbReference>
<organism evidence="1 2">
    <name type="scientific">Microvirga subterranea</name>
    <dbReference type="NCBI Taxonomy" id="186651"/>
    <lineage>
        <taxon>Bacteria</taxon>
        <taxon>Pseudomonadati</taxon>
        <taxon>Pseudomonadota</taxon>
        <taxon>Alphaproteobacteria</taxon>
        <taxon>Hyphomicrobiales</taxon>
        <taxon>Methylobacteriaceae</taxon>
        <taxon>Microvirga</taxon>
    </lineage>
</organism>
<dbReference type="Proteomes" id="UP000254925">
    <property type="component" value="Unassembled WGS sequence"/>
</dbReference>
<comment type="caution">
    <text evidence="1">The sequence shown here is derived from an EMBL/GenBank/DDBJ whole genome shotgun (WGS) entry which is preliminary data.</text>
</comment>